<comment type="function">
    <text evidence="10">Probable rhomboid-type serine protease that catalyzes intramembrane proteolysis.</text>
</comment>
<evidence type="ECO:0000256" key="4">
    <source>
        <dbReference type="ARBA" id="ARBA00013039"/>
    </source>
</evidence>
<evidence type="ECO:0000256" key="5">
    <source>
        <dbReference type="ARBA" id="ARBA00022670"/>
    </source>
</evidence>
<evidence type="ECO:0000256" key="8">
    <source>
        <dbReference type="ARBA" id="ARBA00022989"/>
    </source>
</evidence>
<dbReference type="SUPFAM" id="SSF144091">
    <property type="entry name" value="Rhomboid-like"/>
    <property type="match status" value="1"/>
</dbReference>
<dbReference type="GO" id="GO:0006508">
    <property type="term" value="P:proteolysis"/>
    <property type="evidence" value="ECO:0007669"/>
    <property type="project" value="UniProtKB-KW"/>
</dbReference>
<dbReference type="GO" id="GO:0016020">
    <property type="term" value="C:membrane"/>
    <property type="evidence" value="ECO:0007669"/>
    <property type="project" value="InterPro"/>
</dbReference>
<comment type="subcellular location">
    <subcellularLocation>
        <location evidence="2">Golgi apparatus</location>
        <location evidence="2">cis-Golgi network membrane</location>
        <topology evidence="2">Multi-pass membrane protein</topology>
    </subcellularLocation>
</comment>
<comment type="similarity">
    <text evidence="3">Belongs to the peptidase S54 family.</text>
</comment>
<evidence type="ECO:0000256" key="2">
    <source>
        <dbReference type="ARBA" id="ARBA00004257"/>
    </source>
</evidence>
<sequence length="274" mass="30539">MSSFSFESIKDHFLRSNGGSPPALTAGLSVFLVFMFIMNSIFGINKALALNTDSLFTLDLNRISLYPLGHVSILHVIFNILGLMTPLSKFERSHGTVYTGVMLNLFAVFTAIPYCVFGYYLWPNTKVLGSSGWFFSFITFFAYKESLIKPTFRVTPQYSIPTLYTPLILVLLVGLLMPGSSFMGHLFAVVVGYAYSFKYMDVLVPPSKVIEWIESKLEKLIDLIPSAFTYYKEVDAKHLREQGEYVSLFEPLTLESGETASGGFPGEGRVVGTV</sequence>
<name>A0A1E4S7S6_CYBJN</name>
<keyword evidence="5" id="KW-0645">Protease</keyword>
<feature type="transmembrane region" description="Helical" evidence="13">
    <location>
        <begin position="164"/>
        <end position="195"/>
    </location>
</feature>
<accession>A0A1E4S7S6</accession>
<evidence type="ECO:0000313" key="15">
    <source>
        <dbReference type="EMBL" id="ODV75559.1"/>
    </source>
</evidence>
<feature type="transmembrane region" description="Helical" evidence="13">
    <location>
        <begin position="96"/>
        <end position="121"/>
    </location>
</feature>
<reference evidence="15 16" key="1">
    <citation type="journal article" date="2016" name="Proc. Natl. Acad. Sci. U.S.A.">
        <title>Comparative genomics of biotechnologically important yeasts.</title>
        <authorList>
            <person name="Riley R."/>
            <person name="Haridas S."/>
            <person name="Wolfe K.H."/>
            <person name="Lopes M.R."/>
            <person name="Hittinger C.T."/>
            <person name="Goeker M."/>
            <person name="Salamov A.A."/>
            <person name="Wisecaver J.H."/>
            <person name="Long T.M."/>
            <person name="Calvey C.H."/>
            <person name="Aerts A.L."/>
            <person name="Barry K.W."/>
            <person name="Choi C."/>
            <person name="Clum A."/>
            <person name="Coughlan A.Y."/>
            <person name="Deshpande S."/>
            <person name="Douglass A.P."/>
            <person name="Hanson S.J."/>
            <person name="Klenk H.-P."/>
            <person name="LaButti K.M."/>
            <person name="Lapidus A."/>
            <person name="Lindquist E.A."/>
            <person name="Lipzen A.M."/>
            <person name="Meier-Kolthoff J.P."/>
            <person name="Ohm R.A."/>
            <person name="Otillar R.P."/>
            <person name="Pangilinan J.L."/>
            <person name="Peng Y."/>
            <person name="Rokas A."/>
            <person name="Rosa C.A."/>
            <person name="Scheuner C."/>
            <person name="Sibirny A.A."/>
            <person name="Slot J.C."/>
            <person name="Stielow J.B."/>
            <person name="Sun H."/>
            <person name="Kurtzman C.P."/>
            <person name="Blackwell M."/>
            <person name="Grigoriev I.V."/>
            <person name="Jeffries T.W."/>
        </authorList>
    </citation>
    <scope>NUCLEOTIDE SEQUENCE [LARGE SCALE GENOMIC DNA]</scope>
    <source>
        <strain evidence="16">ATCC 18201 / CBS 1600 / BCRC 20928 / JCM 3617 / NBRC 0987 / NRRL Y-1542</strain>
    </source>
</reference>
<dbReference type="GO" id="GO:0004252">
    <property type="term" value="F:serine-type endopeptidase activity"/>
    <property type="evidence" value="ECO:0007669"/>
    <property type="project" value="InterPro"/>
</dbReference>
<keyword evidence="8 13" id="KW-1133">Transmembrane helix</keyword>
<evidence type="ECO:0000256" key="7">
    <source>
        <dbReference type="ARBA" id="ARBA00022801"/>
    </source>
</evidence>
<protein>
    <recommendedName>
        <fullName evidence="11">Rhomboid-type serine protease 2</fullName>
        <ecNumber evidence="4">3.4.21.105</ecNumber>
    </recommendedName>
    <alternativeName>
        <fullName evidence="12">Rhomboid protein 2</fullName>
    </alternativeName>
</protein>
<feature type="transmembrane region" description="Helical" evidence="13">
    <location>
        <begin position="21"/>
        <end position="44"/>
    </location>
</feature>
<feature type="transmembrane region" description="Helical" evidence="13">
    <location>
        <begin position="127"/>
        <end position="143"/>
    </location>
</feature>
<dbReference type="STRING" id="983966.A0A1E4S7S6"/>
<evidence type="ECO:0000256" key="3">
    <source>
        <dbReference type="ARBA" id="ARBA00009045"/>
    </source>
</evidence>
<comment type="catalytic activity">
    <reaction evidence="1">
        <text>Cleaves type-1 transmembrane domains using a catalytic dyad composed of serine and histidine that are contributed by different transmembrane domains.</text>
        <dbReference type="EC" id="3.4.21.105"/>
    </reaction>
</comment>
<dbReference type="Gene3D" id="1.20.1540.10">
    <property type="entry name" value="Rhomboid-like"/>
    <property type="match status" value="1"/>
</dbReference>
<evidence type="ECO:0000256" key="13">
    <source>
        <dbReference type="SAM" id="Phobius"/>
    </source>
</evidence>
<dbReference type="RefSeq" id="XP_020072598.1">
    <property type="nucleotide sequence ID" value="XM_020213283.1"/>
</dbReference>
<dbReference type="PANTHER" id="PTHR43066">
    <property type="entry name" value="RHOMBOID-RELATED PROTEIN"/>
    <property type="match status" value="1"/>
</dbReference>
<keyword evidence="9 13" id="KW-0472">Membrane</keyword>
<dbReference type="Proteomes" id="UP000094389">
    <property type="component" value="Unassembled WGS sequence"/>
</dbReference>
<keyword evidence="7" id="KW-0378">Hydrolase</keyword>
<dbReference type="Pfam" id="PF01694">
    <property type="entry name" value="Rhomboid"/>
    <property type="match status" value="1"/>
</dbReference>
<organism evidence="15 16">
    <name type="scientific">Cyberlindnera jadinii (strain ATCC 18201 / CBS 1600 / BCRC 20928 / JCM 3617 / NBRC 0987 / NRRL Y-1542)</name>
    <name type="common">Torula yeast</name>
    <name type="synonym">Candida utilis</name>
    <dbReference type="NCBI Taxonomy" id="983966"/>
    <lineage>
        <taxon>Eukaryota</taxon>
        <taxon>Fungi</taxon>
        <taxon>Dikarya</taxon>
        <taxon>Ascomycota</taxon>
        <taxon>Saccharomycotina</taxon>
        <taxon>Saccharomycetes</taxon>
        <taxon>Phaffomycetales</taxon>
        <taxon>Phaffomycetaceae</taxon>
        <taxon>Cyberlindnera</taxon>
    </lineage>
</organism>
<dbReference type="InterPro" id="IPR035952">
    <property type="entry name" value="Rhomboid-like_sf"/>
</dbReference>
<dbReference type="InterPro" id="IPR022764">
    <property type="entry name" value="Peptidase_S54_rhomboid_dom"/>
</dbReference>
<evidence type="ECO:0000256" key="12">
    <source>
        <dbReference type="ARBA" id="ARBA00042081"/>
    </source>
</evidence>
<feature type="domain" description="Peptidase S54 rhomboid" evidence="14">
    <location>
        <begin position="60"/>
        <end position="199"/>
    </location>
</feature>
<dbReference type="AlphaFoldDB" id="A0A1E4S7S6"/>
<proteinExistence type="inferred from homology"/>
<evidence type="ECO:0000259" key="14">
    <source>
        <dbReference type="Pfam" id="PF01694"/>
    </source>
</evidence>
<keyword evidence="6 13" id="KW-0812">Transmembrane</keyword>
<evidence type="ECO:0000256" key="1">
    <source>
        <dbReference type="ARBA" id="ARBA00000156"/>
    </source>
</evidence>
<dbReference type="PANTHER" id="PTHR43066:SF1">
    <property type="entry name" value="RHOMBOID PROTEIN 2"/>
    <property type="match status" value="1"/>
</dbReference>
<dbReference type="GeneID" id="30987679"/>
<evidence type="ECO:0000256" key="6">
    <source>
        <dbReference type="ARBA" id="ARBA00022692"/>
    </source>
</evidence>
<keyword evidence="16" id="KW-1185">Reference proteome</keyword>
<evidence type="ECO:0000256" key="10">
    <source>
        <dbReference type="ARBA" id="ARBA00037147"/>
    </source>
</evidence>
<evidence type="ECO:0000256" key="11">
    <source>
        <dbReference type="ARBA" id="ARBA00039804"/>
    </source>
</evidence>
<evidence type="ECO:0000256" key="9">
    <source>
        <dbReference type="ARBA" id="ARBA00023136"/>
    </source>
</evidence>
<dbReference type="GO" id="GO:0005794">
    <property type="term" value="C:Golgi apparatus"/>
    <property type="evidence" value="ECO:0007669"/>
    <property type="project" value="UniProtKB-SubCell"/>
</dbReference>
<gene>
    <name evidence="15" type="ORF">CYBJADRAFT_147754</name>
</gene>
<evidence type="ECO:0000313" key="16">
    <source>
        <dbReference type="Proteomes" id="UP000094389"/>
    </source>
</evidence>
<dbReference type="EC" id="3.4.21.105" evidence="4"/>
<feature type="transmembrane region" description="Helical" evidence="13">
    <location>
        <begin position="64"/>
        <end position="84"/>
    </location>
</feature>
<dbReference type="OMA" id="NTYPIVH"/>
<dbReference type="OrthoDB" id="10257275at2759"/>
<dbReference type="EMBL" id="KV453926">
    <property type="protein sequence ID" value="ODV75559.1"/>
    <property type="molecule type" value="Genomic_DNA"/>
</dbReference>